<dbReference type="Pfam" id="PF00082">
    <property type="entry name" value="Peptidase_S8"/>
    <property type="match status" value="1"/>
</dbReference>
<dbReference type="InterPro" id="IPR015500">
    <property type="entry name" value="Peptidase_S8_subtilisin-rel"/>
</dbReference>
<evidence type="ECO:0000256" key="1">
    <source>
        <dbReference type="ARBA" id="ARBA00011073"/>
    </source>
</evidence>
<dbReference type="CDD" id="cd07487">
    <property type="entry name" value="Peptidases_S8_1"/>
    <property type="match status" value="1"/>
</dbReference>
<dbReference type="InterPro" id="IPR023827">
    <property type="entry name" value="Peptidase_S8_Asp-AS"/>
</dbReference>
<evidence type="ECO:0000259" key="10">
    <source>
        <dbReference type="Pfam" id="PF00082"/>
    </source>
</evidence>
<dbReference type="PROSITE" id="PS00136">
    <property type="entry name" value="SUBTILASE_ASP"/>
    <property type="match status" value="1"/>
</dbReference>
<evidence type="ECO:0000256" key="6">
    <source>
        <dbReference type="PROSITE-ProRule" id="PRU01240"/>
    </source>
</evidence>
<organism evidence="11 12">
    <name type="scientific">Kribbella solani</name>
    <dbReference type="NCBI Taxonomy" id="236067"/>
    <lineage>
        <taxon>Bacteria</taxon>
        <taxon>Bacillati</taxon>
        <taxon>Actinomycetota</taxon>
        <taxon>Actinomycetes</taxon>
        <taxon>Propionibacteriales</taxon>
        <taxon>Kribbellaceae</taxon>
        <taxon>Kribbella</taxon>
    </lineage>
</organism>
<dbReference type="EMBL" id="JACHNF010000001">
    <property type="protein sequence ID" value="MBB5980745.1"/>
    <property type="molecule type" value="Genomic_DNA"/>
</dbReference>
<evidence type="ECO:0000256" key="9">
    <source>
        <dbReference type="SAM" id="SignalP"/>
    </source>
</evidence>
<dbReference type="PROSITE" id="PS00138">
    <property type="entry name" value="SUBTILASE_SER"/>
    <property type="match status" value="1"/>
</dbReference>
<dbReference type="PROSITE" id="PS00137">
    <property type="entry name" value="SUBTILASE_HIS"/>
    <property type="match status" value="1"/>
</dbReference>
<dbReference type="Proteomes" id="UP000558997">
    <property type="component" value="Unassembled WGS sequence"/>
</dbReference>
<gene>
    <name evidence="11" type="ORF">HDA44_004086</name>
</gene>
<keyword evidence="4 6" id="KW-0720">Serine protease</keyword>
<feature type="active site" description="Charge relay system" evidence="5 6">
    <location>
        <position position="430"/>
    </location>
</feature>
<dbReference type="GO" id="GO:0004252">
    <property type="term" value="F:serine-type endopeptidase activity"/>
    <property type="evidence" value="ECO:0007669"/>
    <property type="project" value="UniProtKB-UniRule"/>
</dbReference>
<name>A0A841DV52_9ACTN</name>
<evidence type="ECO:0000256" key="4">
    <source>
        <dbReference type="ARBA" id="ARBA00022825"/>
    </source>
</evidence>
<dbReference type="GO" id="GO:0006508">
    <property type="term" value="P:proteolysis"/>
    <property type="evidence" value="ECO:0007669"/>
    <property type="project" value="UniProtKB-KW"/>
</dbReference>
<protein>
    <submittedName>
        <fullName evidence="11">Subtilisin family serine protease</fullName>
    </submittedName>
</protein>
<dbReference type="PRINTS" id="PR00723">
    <property type="entry name" value="SUBTILISIN"/>
</dbReference>
<dbReference type="PANTHER" id="PTHR43806:SF65">
    <property type="entry name" value="SERINE PROTEASE APRX"/>
    <property type="match status" value="1"/>
</dbReference>
<keyword evidence="2 6" id="KW-0645">Protease</keyword>
<dbReference type="Gene3D" id="3.40.50.200">
    <property type="entry name" value="Peptidase S8/S53 domain"/>
    <property type="match status" value="1"/>
</dbReference>
<feature type="compositionally biased region" description="Low complexity" evidence="8">
    <location>
        <begin position="24"/>
        <end position="41"/>
    </location>
</feature>
<dbReference type="PANTHER" id="PTHR43806">
    <property type="entry name" value="PEPTIDASE S8"/>
    <property type="match status" value="1"/>
</dbReference>
<evidence type="ECO:0000256" key="3">
    <source>
        <dbReference type="ARBA" id="ARBA00022801"/>
    </source>
</evidence>
<comment type="caution">
    <text evidence="11">The sequence shown here is derived from an EMBL/GenBank/DDBJ whole genome shotgun (WGS) entry which is preliminary data.</text>
</comment>
<dbReference type="SUPFAM" id="SSF52743">
    <property type="entry name" value="Subtilisin-like"/>
    <property type="match status" value="1"/>
</dbReference>
<evidence type="ECO:0000256" key="8">
    <source>
        <dbReference type="SAM" id="MobiDB-lite"/>
    </source>
</evidence>
<keyword evidence="3 6" id="KW-0378">Hydrolase</keyword>
<dbReference type="InterPro" id="IPR036852">
    <property type="entry name" value="Peptidase_S8/S53_dom_sf"/>
</dbReference>
<feature type="active site" description="Charge relay system" evidence="5 6">
    <location>
        <position position="220"/>
    </location>
</feature>
<evidence type="ECO:0000256" key="2">
    <source>
        <dbReference type="ARBA" id="ARBA00022670"/>
    </source>
</evidence>
<dbReference type="InterPro" id="IPR050131">
    <property type="entry name" value="Peptidase_S8_subtilisin-like"/>
</dbReference>
<dbReference type="AlphaFoldDB" id="A0A841DV52"/>
<feature type="signal peptide" evidence="9">
    <location>
        <begin position="1"/>
        <end position="26"/>
    </location>
</feature>
<comment type="similarity">
    <text evidence="1 6 7">Belongs to the peptidase S8 family.</text>
</comment>
<dbReference type="PROSITE" id="PS51892">
    <property type="entry name" value="SUBTILASE"/>
    <property type="match status" value="1"/>
</dbReference>
<dbReference type="InterPro" id="IPR000209">
    <property type="entry name" value="Peptidase_S8/S53_dom"/>
</dbReference>
<reference evidence="11 12" key="1">
    <citation type="submission" date="2020-08" db="EMBL/GenBank/DDBJ databases">
        <title>Sequencing the genomes of 1000 actinobacteria strains.</title>
        <authorList>
            <person name="Klenk H.-P."/>
        </authorList>
    </citation>
    <scope>NUCLEOTIDE SEQUENCE [LARGE SCALE GENOMIC DNA]</scope>
    <source>
        <strain evidence="11 12">DSM 17294</strain>
    </source>
</reference>
<keyword evidence="9" id="KW-0732">Signal</keyword>
<evidence type="ECO:0000313" key="12">
    <source>
        <dbReference type="Proteomes" id="UP000558997"/>
    </source>
</evidence>
<feature type="chain" id="PRO_5032452308" evidence="9">
    <location>
        <begin position="27"/>
        <end position="1086"/>
    </location>
</feature>
<feature type="active site" description="Charge relay system" evidence="5 6">
    <location>
        <position position="254"/>
    </location>
</feature>
<sequence length="1086" mass="112721">MRRGRPAIAAVAIAGLTAALPAPAQAEPTARPPAAASAPAAETSKSGKDVSVTLITGDKVRLPGGDTKKVAVEPAAGRENVGFTTYSLKDHTYFIPADVTKDVGAGRIDRRLFDVTQLVKDGYDDTSTSTIPVLTTYAKAAKRAVPKSAKLTRQLPSIGGAALKVSKNNAKTFLSTAGFSKLWLDGKRKLTLDQSVPQIGGPVAWQAGYTGKGVSVAVLDTGVDATHPDLATQIAGAKNFTTESTESTDDLIGHGTHVASTIAGTGAASGGKYKGVAPDAKIYDGKVCTGRGCADSAILAGMEWAAKDVKANIVNLSLGGTDTPELDPVEEAVNRLTAETGTLFVISAGNEGPGDGTIGSPGSADAALTVGNVTKQDALNETSSRGPRVGDGALKPDVTAPGTDIVAAKSKDSSIGEPVGDKYLKLSGTSMATPHTAGAAAILLQEHPSWKPADVKSALMGSAKVVADQTSFQQGAGRIDLTKAIKQTVVAEPGSISFGKALFPHTDDQPVTRAVTFRNLGGDPVTLSLTSELTAPGGSPAPAGALKLSADSVTVPAGGTASVQAMSDTSLGGADGLYSGRITATGGGQTVVVPAGVNKEGPVYNLTVKTVQADGKPNTDYDVHLLGIDKDVSERYLPDSTGTVTLRLPQGEYLVDQFQEFERGPEDWIFFVLTAPKIELTSDRTVVLDARKAKPVTTTVPRADAQQANGFIGYTRVVDQGAPYSYGAAGFKSGTMFTYSTGPKLSAAELNGEITSQWGVPGADGLYSNTPYLYGIADYIPGELPTGFHRQVKQSDLATVDSTVNATDGARMFKLMFPNAPNGSGGYARVIRVDAPRTIRYYLDEIADGWNGAIEPDTDHLPIPIPAWRLDEAPVNYRSGRSYQERWNAATFVPSVRTAKRSADALALSVSNLADADGHVGWVDTTSGGMKLYREGTEIASADSFYELVASGLPAGKASYKLVATGTQAVLPFSTRIDLEATFTSSADQPGVAIHTVGFRPEVDGTNTMARKPVTVLPVQVQGGPVSKLKIEYSGDAGVTWRQAPVTGGKAIFPTPAGKSVSLRSTATDAAGNTTTQTVIAAYNQR</sequence>
<dbReference type="InterPro" id="IPR023828">
    <property type="entry name" value="Peptidase_S8_Ser-AS"/>
</dbReference>
<feature type="region of interest" description="Disordered" evidence="8">
    <location>
        <begin position="24"/>
        <end position="49"/>
    </location>
</feature>
<accession>A0A841DV52</accession>
<evidence type="ECO:0000256" key="5">
    <source>
        <dbReference type="PIRSR" id="PIRSR615500-1"/>
    </source>
</evidence>
<keyword evidence="12" id="KW-1185">Reference proteome</keyword>
<proteinExistence type="inferred from homology"/>
<dbReference type="InterPro" id="IPR022398">
    <property type="entry name" value="Peptidase_S8_His-AS"/>
</dbReference>
<feature type="domain" description="Peptidase S8/S53" evidence="10">
    <location>
        <begin position="211"/>
        <end position="477"/>
    </location>
</feature>
<dbReference type="RefSeq" id="WP_337906181.1">
    <property type="nucleotide sequence ID" value="NZ_BAAAVN010000003.1"/>
</dbReference>
<evidence type="ECO:0000256" key="7">
    <source>
        <dbReference type="RuleBase" id="RU003355"/>
    </source>
</evidence>
<evidence type="ECO:0000313" key="11">
    <source>
        <dbReference type="EMBL" id="MBB5980745.1"/>
    </source>
</evidence>